<protein>
    <submittedName>
        <fullName evidence="12">Muellerian-inhibiting factor</fullName>
    </submittedName>
</protein>
<proteinExistence type="inferred from homology"/>
<dbReference type="InterPro" id="IPR021203">
    <property type="entry name" value="Muellerian-inhibiting_factor"/>
</dbReference>
<comment type="similarity">
    <text evidence="2">Belongs to the ODC antizyme family.</text>
</comment>
<evidence type="ECO:0000313" key="13">
    <source>
        <dbReference type="Proteomes" id="UP001178508"/>
    </source>
</evidence>
<comment type="subunit">
    <text evidence="3">Interacts with ODC1 and thereby sterically blocks ODC homodimerization.</text>
</comment>
<name>A0AAV1FFY8_XYRNO</name>
<evidence type="ECO:0000256" key="10">
    <source>
        <dbReference type="SAM" id="SignalP"/>
    </source>
</evidence>
<reference evidence="12" key="1">
    <citation type="submission" date="2023-08" db="EMBL/GenBank/DDBJ databases">
        <authorList>
            <person name="Alioto T."/>
            <person name="Alioto T."/>
            <person name="Gomez Garrido J."/>
        </authorList>
    </citation>
    <scope>NUCLEOTIDE SEQUENCE</scope>
</reference>
<dbReference type="SUPFAM" id="SSF55729">
    <property type="entry name" value="Acyl-CoA N-acyltransferases (Nat)"/>
    <property type="match status" value="1"/>
</dbReference>
<keyword evidence="5 10" id="KW-0732">Signal</keyword>
<comment type="similarity">
    <text evidence="8">Belongs to the TGF-beta family.</text>
</comment>
<dbReference type="Pfam" id="PF04709">
    <property type="entry name" value="AMH_N"/>
    <property type="match status" value="1"/>
</dbReference>
<evidence type="ECO:0000256" key="8">
    <source>
        <dbReference type="RuleBase" id="RU000354"/>
    </source>
</evidence>
<keyword evidence="13" id="KW-1185">Reference proteome</keyword>
<dbReference type="InterPro" id="IPR001839">
    <property type="entry name" value="TGF-b_C"/>
</dbReference>
<dbReference type="GO" id="GO:0008073">
    <property type="term" value="F:ornithine decarboxylase inhibitor activity"/>
    <property type="evidence" value="ECO:0007669"/>
    <property type="project" value="InterPro"/>
</dbReference>
<gene>
    <name evidence="12" type="ORF">XNOV1_A001152</name>
</gene>
<dbReference type="SMART" id="SM00204">
    <property type="entry name" value="TGFB"/>
    <property type="match status" value="1"/>
</dbReference>
<dbReference type="InterPro" id="IPR029034">
    <property type="entry name" value="Cystine-knot_cytokine"/>
</dbReference>
<keyword evidence="8" id="KW-0339">Growth factor</keyword>
<feature type="chain" id="PRO_5043516516" evidence="10">
    <location>
        <begin position="23"/>
        <end position="729"/>
    </location>
</feature>
<dbReference type="Pfam" id="PF02100">
    <property type="entry name" value="ODC_AZ"/>
    <property type="match status" value="1"/>
</dbReference>
<dbReference type="AlphaFoldDB" id="A0AAV1FFY8"/>
<sequence>MLVVDFLVCGALMLCCARMCVALSLPHDPSITGGKPTTATTGTGNGPQVSNAAHTLSAKTSYSSAASQHLPNLPPCLVDDVFAALHESVANNNQLTNQALALFGICAASENSSASVLADIAKESNSQQGHGLRVFHLSGGLLSEGDEEEPLELTFDLSHLHLPVSKPVMLLALESLPPGENMEVTLTSHILDPSTQTVCISAETQYIMLAGKESAGKVHHKWRISAETNSPAMKKKLKGIFVGKESGSNISVTSLLLFSGERGTEIRHTHVLGSSLTSTFLCELRRFLGDALPQSHPRPHHLQLDSLQSLPPLTLGLSSSETLLAGLINSSALTIFSFSSWGSKFQGYHGELSLSPQLLEELRQRLEQTVEQIVAVMREEDVGHRASERLGRLKELSVFPKTEPTSGEIQYCAFLLLKALQTVARAYEVEKRLRATRAGNSNSMGASVCALRSLTVSLERTLVGPNTANINNCHGSCAFPLVNANNHAILLNFHIENENTDERAPCCVPVAYEHLEVVDLNQHGTYLSIKPDVVAKECGPVINLKVKVSPVPGGAPTVAVTRVRGLCGAPDAPLPPLKIPGGRGNDQRDRNLSAKLFYSDTQLLVLEEPPPANSRVRFLLFEPRRSEGKHCVWRAALKGRNLYVEIPPGALPEGSKDSFALLLEFAEEQLQVDHVFICFHKNRDDRAPLLRTFSFLGFEIVRPGHPLVPSRPDAFFMAYSIERDSSDDE</sequence>
<dbReference type="GO" id="GO:0030154">
    <property type="term" value="P:cell differentiation"/>
    <property type="evidence" value="ECO:0007669"/>
    <property type="project" value="UniProtKB-KW"/>
</dbReference>
<dbReference type="GO" id="GO:0005576">
    <property type="term" value="C:extracellular region"/>
    <property type="evidence" value="ECO:0007669"/>
    <property type="project" value="UniProtKB-SubCell"/>
</dbReference>
<dbReference type="Proteomes" id="UP001178508">
    <property type="component" value="Chromosome 7"/>
</dbReference>
<dbReference type="GO" id="GO:0008083">
    <property type="term" value="F:growth factor activity"/>
    <property type="evidence" value="ECO:0007669"/>
    <property type="project" value="UniProtKB-KW"/>
</dbReference>
<keyword evidence="7" id="KW-0221">Differentiation</keyword>
<dbReference type="PROSITE" id="PS01337">
    <property type="entry name" value="ODC_AZ"/>
    <property type="match status" value="1"/>
</dbReference>
<evidence type="ECO:0000256" key="6">
    <source>
        <dbReference type="ARBA" id="ARBA00022758"/>
    </source>
</evidence>
<dbReference type="Gene3D" id="3.40.630.60">
    <property type="match status" value="1"/>
</dbReference>
<dbReference type="GO" id="GO:0008406">
    <property type="term" value="P:gonad development"/>
    <property type="evidence" value="ECO:0007669"/>
    <property type="project" value="InterPro"/>
</dbReference>
<feature type="domain" description="TGF-beta family profile" evidence="11">
    <location>
        <begin position="431"/>
        <end position="541"/>
    </location>
</feature>
<evidence type="ECO:0000256" key="1">
    <source>
        <dbReference type="ARBA" id="ARBA00004613"/>
    </source>
</evidence>
<organism evidence="12 13">
    <name type="scientific">Xyrichtys novacula</name>
    <name type="common">Pearly razorfish</name>
    <name type="synonym">Hemipteronotus novacula</name>
    <dbReference type="NCBI Taxonomy" id="13765"/>
    <lineage>
        <taxon>Eukaryota</taxon>
        <taxon>Metazoa</taxon>
        <taxon>Chordata</taxon>
        <taxon>Craniata</taxon>
        <taxon>Vertebrata</taxon>
        <taxon>Euteleostomi</taxon>
        <taxon>Actinopterygii</taxon>
        <taxon>Neopterygii</taxon>
        <taxon>Teleostei</taxon>
        <taxon>Neoteleostei</taxon>
        <taxon>Acanthomorphata</taxon>
        <taxon>Eupercaria</taxon>
        <taxon>Labriformes</taxon>
        <taxon>Labridae</taxon>
        <taxon>Xyrichtys</taxon>
    </lineage>
</organism>
<dbReference type="GO" id="GO:0075523">
    <property type="term" value="P:viral translational frameshifting"/>
    <property type="evidence" value="ECO:0007669"/>
    <property type="project" value="UniProtKB-KW"/>
</dbReference>
<dbReference type="InterPro" id="IPR038581">
    <property type="entry name" value="ODC_AZ_sf"/>
</dbReference>
<dbReference type="PANTHER" id="PTHR15009">
    <property type="entry name" value="MUELLERIAN-INHIBITING FACTOR"/>
    <property type="match status" value="1"/>
</dbReference>
<feature type="region of interest" description="Disordered" evidence="9">
    <location>
        <begin position="31"/>
        <end position="51"/>
    </location>
</feature>
<feature type="compositionally biased region" description="Low complexity" evidence="9">
    <location>
        <begin position="32"/>
        <end position="42"/>
    </location>
</feature>
<dbReference type="Pfam" id="PF00019">
    <property type="entry name" value="TGF_beta"/>
    <property type="match status" value="1"/>
</dbReference>
<dbReference type="EMBL" id="OY660870">
    <property type="protein sequence ID" value="CAJ1060321.1"/>
    <property type="molecule type" value="Genomic_DNA"/>
</dbReference>
<evidence type="ECO:0000259" key="11">
    <source>
        <dbReference type="PROSITE" id="PS51362"/>
    </source>
</evidence>
<evidence type="ECO:0000256" key="5">
    <source>
        <dbReference type="ARBA" id="ARBA00022729"/>
    </source>
</evidence>
<keyword evidence="6" id="KW-0688">Ribosomal frameshifting</keyword>
<dbReference type="PROSITE" id="PS51362">
    <property type="entry name" value="TGF_BETA_2"/>
    <property type="match status" value="1"/>
</dbReference>
<evidence type="ECO:0000256" key="3">
    <source>
        <dbReference type="ARBA" id="ARBA00011836"/>
    </source>
</evidence>
<feature type="signal peptide" evidence="10">
    <location>
        <begin position="1"/>
        <end position="22"/>
    </location>
</feature>
<evidence type="ECO:0000256" key="4">
    <source>
        <dbReference type="ARBA" id="ARBA00022525"/>
    </source>
</evidence>
<dbReference type="SUPFAM" id="SSF57501">
    <property type="entry name" value="Cystine-knot cytokines"/>
    <property type="match status" value="1"/>
</dbReference>
<dbReference type="FunFam" id="3.40.630.60:FF:000001">
    <property type="entry name" value="Ornithine decarboxylase antizyme 1"/>
    <property type="match status" value="1"/>
</dbReference>
<dbReference type="PANTHER" id="PTHR15009:SF4">
    <property type="entry name" value="MUELLERIAN-INHIBITING FACTOR"/>
    <property type="match status" value="1"/>
</dbReference>
<evidence type="ECO:0000256" key="7">
    <source>
        <dbReference type="ARBA" id="ARBA00022782"/>
    </source>
</evidence>
<evidence type="ECO:0000313" key="12">
    <source>
        <dbReference type="EMBL" id="CAJ1060321.1"/>
    </source>
</evidence>
<accession>A0AAV1FFY8</accession>
<dbReference type="InterPro" id="IPR006799">
    <property type="entry name" value="AMH_N"/>
</dbReference>
<keyword evidence="4" id="KW-0964">Secreted</keyword>
<evidence type="ECO:0000256" key="2">
    <source>
        <dbReference type="ARBA" id="ARBA00008796"/>
    </source>
</evidence>
<comment type="subcellular location">
    <subcellularLocation>
        <location evidence="1">Secreted</location>
    </subcellularLocation>
</comment>
<dbReference type="InterPro" id="IPR016181">
    <property type="entry name" value="Acyl_CoA_acyltransferase"/>
</dbReference>
<dbReference type="InterPro" id="IPR002993">
    <property type="entry name" value="ODC_AZ"/>
</dbReference>
<dbReference type="Gene3D" id="2.10.90.10">
    <property type="entry name" value="Cystine-knot cytokines"/>
    <property type="match status" value="1"/>
</dbReference>
<evidence type="ECO:0000256" key="9">
    <source>
        <dbReference type="SAM" id="MobiDB-lite"/>
    </source>
</evidence>